<reference evidence="2 3" key="1">
    <citation type="submission" date="2016-10" db="EMBL/GenBank/DDBJ databases">
        <authorList>
            <person name="de Groot N.N."/>
        </authorList>
    </citation>
    <scope>NUCLEOTIDE SEQUENCE [LARGE SCALE GENOMIC DNA]</scope>
    <source>
        <strain evidence="2 3">CGMCC 4.6858</strain>
    </source>
</reference>
<organism evidence="2 3">
    <name type="scientific">Nocardioides lianchengensis</name>
    <dbReference type="NCBI Taxonomy" id="1045774"/>
    <lineage>
        <taxon>Bacteria</taxon>
        <taxon>Bacillati</taxon>
        <taxon>Actinomycetota</taxon>
        <taxon>Actinomycetes</taxon>
        <taxon>Propionibacteriales</taxon>
        <taxon>Nocardioidaceae</taxon>
        <taxon>Nocardioides</taxon>
    </lineage>
</organism>
<feature type="region of interest" description="Disordered" evidence="1">
    <location>
        <begin position="1"/>
        <end position="86"/>
    </location>
</feature>
<name>A0A1G6NEJ8_9ACTN</name>
<keyword evidence="2" id="KW-0808">Transferase</keyword>
<dbReference type="Pfam" id="PF13578">
    <property type="entry name" value="Methyltransf_24"/>
    <property type="match status" value="1"/>
</dbReference>
<dbReference type="AlphaFoldDB" id="A0A1G6NEJ8"/>
<dbReference type="GO" id="GO:0008168">
    <property type="term" value="F:methyltransferase activity"/>
    <property type="evidence" value="ECO:0007669"/>
    <property type="project" value="UniProtKB-KW"/>
</dbReference>
<dbReference type="STRING" id="1045774.SAMN05421872_103228"/>
<dbReference type="Gene3D" id="3.40.50.150">
    <property type="entry name" value="Vaccinia Virus protein VP39"/>
    <property type="match status" value="1"/>
</dbReference>
<dbReference type="Proteomes" id="UP000199034">
    <property type="component" value="Unassembled WGS sequence"/>
</dbReference>
<dbReference type="InterPro" id="IPR029063">
    <property type="entry name" value="SAM-dependent_MTases_sf"/>
</dbReference>
<dbReference type="EMBL" id="FMZM01000003">
    <property type="protein sequence ID" value="SDC66208.1"/>
    <property type="molecule type" value="Genomic_DNA"/>
</dbReference>
<feature type="compositionally biased region" description="Basic and acidic residues" evidence="1">
    <location>
        <begin position="15"/>
        <end position="35"/>
    </location>
</feature>
<keyword evidence="2" id="KW-0489">Methyltransferase</keyword>
<feature type="compositionally biased region" description="Low complexity" evidence="1">
    <location>
        <begin position="54"/>
        <end position="68"/>
    </location>
</feature>
<evidence type="ECO:0000313" key="2">
    <source>
        <dbReference type="EMBL" id="SDC66208.1"/>
    </source>
</evidence>
<gene>
    <name evidence="2" type="ORF">SAMN05421872_103228</name>
</gene>
<dbReference type="SUPFAM" id="SSF53335">
    <property type="entry name" value="S-adenosyl-L-methionine-dependent methyltransferases"/>
    <property type="match status" value="1"/>
</dbReference>
<dbReference type="RefSeq" id="WP_090852861.1">
    <property type="nucleotide sequence ID" value="NZ_FMZM01000003.1"/>
</dbReference>
<dbReference type="GO" id="GO:0032259">
    <property type="term" value="P:methylation"/>
    <property type="evidence" value="ECO:0007669"/>
    <property type="project" value="UniProtKB-KW"/>
</dbReference>
<evidence type="ECO:0000256" key="1">
    <source>
        <dbReference type="SAM" id="MobiDB-lite"/>
    </source>
</evidence>
<accession>A0A1G6NEJ8</accession>
<proteinExistence type="predicted"/>
<keyword evidence="3" id="KW-1185">Reference proteome</keyword>
<protein>
    <submittedName>
        <fullName evidence="2">Methyltransferase domain-containing protein</fullName>
    </submittedName>
</protein>
<dbReference type="OrthoDB" id="799111at2"/>
<sequence length="338" mass="36999">MSVRTRLGRGLEATLGKERTDKVRRAELHYRRQLADRLAPPPPPKPAKRRRPAAKASPAPSAPVAKPRPLGEPNDRQGGWIASDPFVPHPTPVLSRHDLLRGLHEHLQPRTYFEIGVNEGSSLTLSRTRSVAVDPEFVVSKPLHCDLDLVQAKSDEFFTRPDALAHFEGTPIDLAFIDGMHLSEFALRDFMNVERHLSPTGVTVLDDVLPRNGLEAARRRVTGAWAGDVYKAVEIIARHRPDLLVILVNTGPTGTAVVIGADPASEVLPSAYDSEVPYLEADDPQTPPQAYMARTIAVDPADLLASEAWPLIVQARETGDAAAFEKAREILRAIPTLG</sequence>
<evidence type="ECO:0000313" key="3">
    <source>
        <dbReference type="Proteomes" id="UP000199034"/>
    </source>
</evidence>